<evidence type="ECO:0000256" key="8">
    <source>
        <dbReference type="ARBA" id="ARBA00023128"/>
    </source>
</evidence>
<keyword evidence="8" id="KW-0496">Mitochondrion</keyword>
<feature type="repeat" description="Solcar" evidence="10">
    <location>
        <begin position="106"/>
        <end position="188"/>
    </location>
</feature>
<evidence type="ECO:0000256" key="6">
    <source>
        <dbReference type="ARBA" id="ARBA00022792"/>
    </source>
</evidence>
<dbReference type="Pfam" id="PF00153">
    <property type="entry name" value="Mito_carr"/>
    <property type="match status" value="3"/>
</dbReference>
<reference evidence="12" key="1">
    <citation type="submission" date="2022-07" db="EMBL/GenBank/DDBJ databases">
        <title>Phylogenomic reconstructions and comparative analyses of Kickxellomycotina fungi.</title>
        <authorList>
            <person name="Reynolds N.K."/>
            <person name="Stajich J.E."/>
            <person name="Barry K."/>
            <person name="Grigoriev I.V."/>
            <person name="Crous P."/>
            <person name="Smith M.E."/>
        </authorList>
    </citation>
    <scope>NUCLEOTIDE SEQUENCE</scope>
    <source>
        <strain evidence="12">NBRC 100468</strain>
    </source>
</reference>
<dbReference type="SUPFAM" id="SSF103506">
    <property type="entry name" value="Mitochondrial carrier"/>
    <property type="match status" value="1"/>
</dbReference>
<dbReference type="GO" id="GO:0005743">
    <property type="term" value="C:mitochondrial inner membrane"/>
    <property type="evidence" value="ECO:0007669"/>
    <property type="project" value="UniProtKB-SubCell"/>
</dbReference>
<evidence type="ECO:0000256" key="9">
    <source>
        <dbReference type="ARBA" id="ARBA00023136"/>
    </source>
</evidence>
<evidence type="ECO:0000313" key="13">
    <source>
        <dbReference type="Proteomes" id="UP001150538"/>
    </source>
</evidence>
<dbReference type="PRINTS" id="PR00926">
    <property type="entry name" value="MITOCARRIER"/>
</dbReference>
<evidence type="ECO:0000313" key="12">
    <source>
        <dbReference type="EMBL" id="KAJ1918485.1"/>
    </source>
</evidence>
<dbReference type="EMBL" id="JANBPU010000044">
    <property type="protein sequence ID" value="KAJ1918485.1"/>
    <property type="molecule type" value="Genomic_DNA"/>
</dbReference>
<accession>A0A9W8A6K5</accession>
<dbReference type="Proteomes" id="UP001150538">
    <property type="component" value="Unassembled WGS sequence"/>
</dbReference>
<evidence type="ECO:0000256" key="11">
    <source>
        <dbReference type="RuleBase" id="RU000488"/>
    </source>
</evidence>
<dbReference type="PROSITE" id="PS50920">
    <property type="entry name" value="SOLCAR"/>
    <property type="match status" value="3"/>
</dbReference>
<dbReference type="InterPro" id="IPR023395">
    <property type="entry name" value="MCP_dom_sf"/>
</dbReference>
<dbReference type="PANTHER" id="PTHR45667">
    <property type="entry name" value="S-ADENOSYLMETHIONINE MITOCHONDRIAL CARRIER PROTEIN"/>
    <property type="match status" value="1"/>
</dbReference>
<protein>
    <submittedName>
        <fullName evidence="12">S-adenosylmethionine transporter</fullName>
    </submittedName>
</protein>
<dbReference type="GO" id="GO:0055085">
    <property type="term" value="P:transmembrane transport"/>
    <property type="evidence" value="ECO:0007669"/>
    <property type="project" value="InterPro"/>
</dbReference>
<keyword evidence="7" id="KW-1133">Transmembrane helix</keyword>
<gene>
    <name evidence="12" type="primary">PET8</name>
    <name evidence="12" type="ORF">H4219_002580</name>
</gene>
<keyword evidence="4 10" id="KW-0812">Transmembrane</keyword>
<dbReference type="OrthoDB" id="276989at2759"/>
<keyword evidence="6" id="KW-0999">Mitochondrion inner membrane</keyword>
<evidence type="ECO:0000256" key="2">
    <source>
        <dbReference type="ARBA" id="ARBA00006375"/>
    </source>
</evidence>
<keyword evidence="9 10" id="KW-0472">Membrane</keyword>
<keyword evidence="3 11" id="KW-0813">Transport</keyword>
<evidence type="ECO:0000256" key="1">
    <source>
        <dbReference type="ARBA" id="ARBA00004448"/>
    </source>
</evidence>
<keyword evidence="13" id="KW-1185">Reference proteome</keyword>
<comment type="similarity">
    <text evidence="2 11">Belongs to the mitochondrial carrier (TC 2.A.29) family.</text>
</comment>
<evidence type="ECO:0000256" key="4">
    <source>
        <dbReference type="ARBA" id="ARBA00022692"/>
    </source>
</evidence>
<keyword evidence="5" id="KW-0677">Repeat</keyword>
<organism evidence="12 13">
    <name type="scientific">Mycoemilia scoparia</name>
    <dbReference type="NCBI Taxonomy" id="417184"/>
    <lineage>
        <taxon>Eukaryota</taxon>
        <taxon>Fungi</taxon>
        <taxon>Fungi incertae sedis</taxon>
        <taxon>Zoopagomycota</taxon>
        <taxon>Kickxellomycotina</taxon>
        <taxon>Kickxellomycetes</taxon>
        <taxon>Kickxellales</taxon>
        <taxon>Kickxellaceae</taxon>
        <taxon>Mycoemilia</taxon>
    </lineage>
</organism>
<evidence type="ECO:0000256" key="3">
    <source>
        <dbReference type="ARBA" id="ARBA00022448"/>
    </source>
</evidence>
<evidence type="ECO:0000256" key="5">
    <source>
        <dbReference type="ARBA" id="ARBA00022737"/>
    </source>
</evidence>
<evidence type="ECO:0000256" key="10">
    <source>
        <dbReference type="PROSITE-ProRule" id="PRU00282"/>
    </source>
</evidence>
<feature type="repeat" description="Solcar" evidence="10">
    <location>
        <begin position="22"/>
        <end position="95"/>
    </location>
</feature>
<comment type="subcellular location">
    <subcellularLocation>
        <location evidence="1">Mitochondrion inner membrane</location>
        <topology evidence="1">Multi-pass membrane protein</topology>
    </subcellularLocation>
</comment>
<dbReference type="Gene3D" id="1.50.40.10">
    <property type="entry name" value="Mitochondrial carrier domain"/>
    <property type="match status" value="1"/>
</dbReference>
<comment type="caution">
    <text evidence="12">The sequence shown here is derived from an EMBL/GenBank/DDBJ whole genome shotgun (WGS) entry which is preliminary data.</text>
</comment>
<dbReference type="InterPro" id="IPR018108">
    <property type="entry name" value="MCP_transmembrane"/>
</dbReference>
<feature type="repeat" description="Solcar" evidence="10">
    <location>
        <begin position="198"/>
        <end position="299"/>
    </location>
</feature>
<dbReference type="AlphaFoldDB" id="A0A9W8A6K5"/>
<sequence>MSEEGLITTEPLVIKDRNKQELSLHQCLIAGGMAGTAVDTALFPLDTIKTRLQSKAGFRASGGFKGVYSGLSSAIIGSAPSSAIFFVCYENVKFALSQNKNISENYSPFIHMVAASCGEVGACLVRVPTEVVKQRLQAKHYNSLYLALTNIYKTEGLMGFYRGYLSTVVREIPFTCIQFPVYEFLKKRYSQYKKQESILPWEAAVAGSIAGGLSAAVTTPLDVVKTRLMLSSKVEATVGVSGCNGGGGSANYAGVLPTIKRIAKEEGVSALFKGVVPRTIWISIGGCIFLGAYEKAKSMFIDDQKH</sequence>
<name>A0A9W8A6K5_9FUNG</name>
<dbReference type="FunFam" id="1.50.40.10:FF:000018">
    <property type="entry name" value="S-adenosylmethionine mitochondrial carrier protein-like"/>
    <property type="match status" value="1"/>
</dbReference>
<dbReference type="InterPro" id="IPR002067">
    <property type="entry name" value="MCP"/>
</dbReference>
<proteinExistence type="inferred from homology"/>
<evidence type="ECO:0000256" key="7">
    <source>
        <dbReference type="ARBA" id="ARBA00022989"/>
    </source>
</evidence>